<feature type="compositionally biased region" description="Low complexity" evidence="1">
    <location>
        <begin position="622"/>
        <end position="634"/>
    </location>
</feature>
<feature type="region of interest" description="Disordered" evidence="1">
    <location>
        <begin position="622"/>
        <end position="706"/>
    </location>
</feature>
<feature type="compositionally biased region" description="Low complexity" evidence="1">
    <location>
        <begin position="674"/>
        <end position="706"/>
    </location>
</feature>
<evidence type="ECO:0000259" key="2">
    <source>
        <dbReference type="Pfam" id="PF14040"/>
    </source>
</evidence>
<dbReference type="InterPro" id="IPR029476">
    <property type="entry name" value="DNase_NucA_NucB"/>
</dbReference>
<feature type="region of interest" description="Disordered" evidence="1">
    <location>
        <begin position="113"/>
        <end position="261"/>
    </location>
</feature>
<reference evidence="3 4" key="1">
    <citation type="journal article" date="2024" name="IMA Fungus">
        <title>IMA Genome - F19 : A genome assembly and annotation guide to empower mycologists, including annotated draft genome sequences of Ceratocystis pirilliformis, Diaporthe australafricana, Fusarium ophioides, Paecilomyces lecythidis, and Sporothrix stenoceras.</title>
        <authorList>
            <person name="Aylward J."/>
            <person name="Wilson A.M."/>
            <person name="Visagie C.M."/>
            <person name="Spraker J."/>
            <person name="Barnes I."/>
            <person name="Buitendag C."/>
            <person name="Ceriani C."/>
            <person name="Del Mar Angel L."/>
            <person name="du Plessis D."/>
            <person name="Fuchs T."/>
            <person name="Gasser K."/>
            <person name="Kramer D."/>
            <person name="Li W."/>
            <person name="Munsamy K."/>
            <person name="Piso A."/>
            <person name="Price J.L."/>
            <person name="Sonnekus B."/>
            <person name="Thomas C."/>
            <person name="van der Nest A."/>
            <person name="van Dijk A."/>
            <person name="van Heerden A."/>
            <person name="van Vuuren N."/>
            <person name="Yilmaz N."/>
            <person name="Duong T.A."/>
            <person name="van der Merwe N.A."/>
            <person name="Wingfield M.J."/>
            <person name="Wingfield B.D."/>
        </authorList>
    </citation>
    <scope>NUCLEOTIDE SEQUENCE [LARGE SCALE GENOMIC DNA]</scope>
    <source>
        <strain evidence="3 4">CMW 5346</strain>
    </source>
</reference>
<feature type="compositionally biased region" description="Low complexity" evidence="1">
    <location>
        <begin position="250"/>
        <end position="261"/>
    </location>
</feature>
<protein>
    <recommendedName>
        <fullName evidence="2">Deoxyribonuclease NucA/NucB domain-containing protein</fullName>
    </recommendedName>
</protein>
<feature type="compositionally biased region" description="Pro residues" evidence="1">
    <location>
        <begin position="161"/>
        <end position="217"/>
    </location>
</feature>
<feature type="region of interest" description="Disordered" evidence="1">
    <location>
        <begin position="520"/>
        <end position="560"/>
    </location>
</feature>
<comment type="caution">
    <text evidence="3">The sequence shown here is derived from an EMBL/GenBank/DDBJ whole genome shotgun (WGS) entry which is preliminary data.</text>
</comment>
<dbReference type="Proteomes" id="UP001583186">
    <property type="component" value="Unassembled WGS sequence"/>
</dbReference>
<accession>A0ABR3YX82</accession>
<name>A0ABR3YX82_9PEZI</name>
<sequence length="737" mass="75432">MPLKCELGCCTIEFPVCQPDNFCCPEDTTACGAVNPPYCHYPGTICCPEPADTSCPVDTTCCGTEACCEEGSICMDESVCCLPGQVACESWCCPFGSECSDFEGFCELDDGQTSSGFEPSQTKQSSFGQPSSSAPVSESSESTPSISLPSISIPSQSAPSQSPPPSSNPPSSNPPSSNPPSSNPPSSNPPSSAPPSSTPPSSTPPSSVPPSSTPPSSAPSSPASSPPVSSGPEQSSSSPSPTVCKRDESGSCAVSSSSSLTCSISGTPTLVMPYIPDKTDELIENICLGLRKLGFTDRQQLNYAGPGKASANRKLTDCGGGKCCSGQKKATGVNAGKALTCDEYPFASTTQSNKDSWVGCILGFQNTAGGFVYLKNFLRDELKYTPHCPYIMQIDPAFDCTTVLASSIPGCNKKTTKRQETAASSTNGVFYDSYNNSPGTLIIYLGDLPAGSYSVDVTFPAGAVVSRVMIGDVDGNEYNVQDTPTSGSTYRFTAVLDDLGYSAALIAETTSDDLSVVSWSVESSGDTPPFSSGGSTLPSSTTSQPSQTSSQSQVTSGSSTTTIVTVISGVTTTITTCPVSDLPPPPPPTETVSISISTITTCISGVTITTTTTCPVVTASESTLPSLPPHHSYSAPPPPPPPPPPGGFSSSVGSLSPPSEVESNTSPPPPVQPTTPTTEPTQGAPTTPTTPVTEPTSPASSSPSPSAVVTAAASKTDIFATKVVWIVFGASLLFLNL</sequence>
<proteinExistence type="predicted"/>
<gene>
    <name evidence="3" type="ORF">Sste5346_006980</name>
</gene>
<dbReference type="EMBL" id="JAWCUI010000044">
    <property type="protein sequence ID" value="KAL1892470.1"/>
    <property type="molecule type" value="Genomic_DNA"/>
</dbReference>
<feature type="compositionally biased region" description="Pro residues" evidence="1">
    <location>
        <begin position="635"/>
        <end position="646"/>
    </location>
</feature>
<feature type="compositionally biased region" description="Low complexity" evidence="1">
    <location>
        <begin position="647"/>
        <end position="665"/>
    </location>
</feature>
<feature type="compositionally biased region" description="Low complexity" evidence="1">
    <location>
        <begin position="218"/>
        <end position="241"/>
    </location>
</feature>
<organism evidence="3 4">
    <name type="scientific">Sporothrix stenoceras</name>
    <dbReference type="NCBI Taxonomy" id="5173"/>
    <lineage>
        <taxon>Eukaryota</taxon>
        <taxon>Fungi</taxon>
        <taxon>Dikarya</taxon>
        <taxon>Ascomycota</taxon>
        <taxon>Pezizomycotina</taxon>
        <taxon>Sordariomycetes</taxon>
        <taxon>Sordariomycetidae</taxon>
        <taxon>Ophiostomatales</taxon>
        <taxon>Ophiostomataceae</taxon>
        <taxon>Sporothrix</taxon>
    </lineage>
</organism>
<evidence type="ECO:0000313" key="4">
    <source>
        <dbReference type="Proteomes" id="UP001583186"/>
    </source>
</evidence>
<evidence type="ECO:0000256" key="1">
    <source>
        <dbReference type="SAM" id="MobiDB-lite"/>
    </source>
</evidence>
<feature type="domain" description="Deoxyribonuclease NucA/NucB" evidence="2">
    <location>
        <begin position="299"/>
        <end position="378"/>
    </location>
</feature>
<feature type="compositionally biased region" description="Polar residues" evidence="1">
    <location>
        <begin position="113"/>
        <end position="129"/>
    </location>
</feature>
<evidence type="ECO:0000313" key="3">
    <source>
        <dbReference type="EMBL" id="KAL1892470.1"/>
    </source>
</evidence>
<feature type="compositionally biased region" description="Low complexity" evidence="1">
    <location>
        <begin position="130"/>
        <end position="160"/>
    </location>
</feature>
<keyword evidence="4" id="KW-1185">Reference proteome</keyword>
<feature type="compositionally biased region" description="Low complexity" evidence="1">
    <location>
        <begin position="527"/>
        <end position="560"/>
    </location>
</feature>
<dbReference type="Pfam" id="PF14040">
    <property type="entry name" value="DNase_NucA_NucB"/>
    <property type="match status" value="1"/>
</dbReference>